<dbReference type="AlphaFoldDB" id="A0AAV5KPU3"/>
<feature type="domain" description="SPX" evidence="2">
    <location>
        <begin position="1"/>
        <end position="277"/>
    </location>
</feature>
<gene>
    <name evidence="3" type="ORF">SLEP1_g35776</name>
</gene>
<evidence type="ECO:0000259" key="2">
    <source>
        <dbReference type="PROSITE" id="PS51382"/>
    </source>
</evidence>
<keyword evidence="1" id="KW-0175">Coiled coil</keyword>
<dbReference type="PROSITE" id="PS51382">
    <property type="entry name" value="SPX"/>
    <property type="match status" value="1"/>
</dbReference>
<proteinExistence type="predicted"/>
<dbReference type="GO" id="GO:0006817">
    <property type="term" value="P:phosphate ion transport"/>
    <property type="evidence" value="ECO:0007669"/>
    <property type="project" value="TreeGrafter"/>
</dbReference>
<protein>
    <recommendedName>
        <fullName evidence="2">SPX domain-containing protein</fullName>
    </recommendedName>
</protein>
<reference evidence="3 4" key="1">
    <citation type="journal article" date="2021" name="Commun. Biol.">
        <title>The genome of Shorea leprosula (Dipterocarpaceae) highlights the ecological relevance of drought in aseasonal tropical rainforests.</title>
        <authorList>
            <person name="Ng K.K.S."/>
            <person name="Kobayashi M.J."/>
            <person name="Fawcett J.A."/>
            <person name="Hatakeyama M."/>
            <person name="Paape T."/>
            <person name="Ng C.H."/>
            <person name="Ang C.C."/>
            <person name="Tnah L.H."/>
            <person name="Lee C.T."/>
            <person name="Nishiyama T."/>
            <person name="Sese J."/>
            <person name="O'Brien M.J."/>
            <person name="Copetti D."/>
            <person name="Mohd Noor M.I."/>
            <person name="Ong R.C."/>
            <person name="Putra M."/>
            <person name="Sireger I.Z."/>
            <person name="Indrioko S."/>
            <person name="Kosugi Y."/>
            <person name="Izuno A."/>
            <person name="Isagi Y."/>
            <person name="Lee S.L."/>
            <person name="Shimizu K.K."/>
        </authorList>
    </citation>
    <scope>NUCLEOTIDE SEQUENCE [LARGE SCALE GENOMIC DNA]</scope>
    <source>
        <strain evidence="3">214</strain>
    </source>
</reference>
<accession>A0AAV5KPU3</accession>
<dbReference type="Proteomes" id="UP001054252">
    <property type="component" value="Unassembled WGS sequence"/>
</dbReference>
<dbReference type="GO" id="GO:0005886">
    <property type="term" value="C:plasma membrane"/>
    <property type="evidence" value="ECO:0007669"/>
    <property type="project" value="TreeGrafter"/>
</dbReference>
<sequence>MVVEWTEAYMDYNGLKSILRGSSLYQQSKQPWTPSRYLQKKLSMLRAFSGLNKQPSHSTSADIEGQVIDFNALQQYDSRRFYKTDFLQQSEEGEHVEAEFSKKLDEEHNKVSNFYKDRVEEVMDEANSLNNQMDALIALRVKVENSRVDGYSLRKPSSSDIPLRKINQAFSKIMTKYEMVGTKCCLITSKRASKSYMKIVDNSYIGSSEEVNNLLERVEATFIKHFANSNYQKGIKSLRPKAKKEKHRVTFFSECRLILLEALQSQLYLYLGFEAGN</sequence>
<feature type="coiled-coil region" evidence="1">
    <location>
        <begin position="112"/>
        <end position="139"/>
    </location>
</feature>
<comment type="caution">
    <text evidence="3">The sequence shown here is derived from an EMBL/GenBank/DDBJ whole genome shotgun (WGS) entry which is preliminary data.</text>
</comment>
<dbReference type="PANTHER" id="PTHR10783:SF104">
    <property type="entry name" value="PHOSPHATE TRANSPORTER PHO1 HOMOLOG 10"/>
    <property type="match status" value="1"/>
</dbReference>
<evidence type="ECO:0000256" key="1">
    <source>
        <dbReference type="SAM" id="Coils"/>
    </source>
</evidence>
<dbReference type="InterPro" id="IPR004331">
    <property type="entry name" value="SPX_dom"/>
</dbReference>
<dbReference type="PANTHER" id="PTHR10783">
    <property type="entry name" value="XENOTROPIC AND POLYTROPIC RETROVIRUS RECEPTOR 1-RELATED"/>
    <property type="match status" value="1"/>
</dbReference>
<evidence type="ECO:0000313" key="4">
    <source>
        <dbReference type="Proteomes" id="UP001054252"/>
    </source>
</evidence>
<dbReference type="Pfam" id="PF03105">
    <property type="entry name" value="SPX"/>
    <property type="match status" value="1"/>
</dbReference>
<organism evidence="3 4">
    <name type="scientific">Rubroshorea leprosula</name>
    <dbReference type="NCBI Taxonomy" id="152421"/>
    <lineage>
        <taxon>Eukaryota</taxon>
        <taxon>Viridiplantae</taxon>
        <taxon>Streptophyta</taxon>
        <taxon>Embryophyta</taxon>
        <taxon>Tracheophyta</taxon>
        <taxon>Spermatophyta</taxon>
        <taxon>Magnoliopsida</taxon>
        <taxon>eudicotyledons</taxon>
        <taxon>Gunneridae</taxon>
        <taxon>Pentapetalae</taxon>
        <taxon>rosids</taxon>
        <taxon>malvids</taxon>
        <taxon>Malvales</taxon>
        <taxon>Dipterocarpaceae</taxon>
        <taxon>Rubroshorea</taxon>
    </lineage>
</organism>
<dbReference type="GO" id="GO:0016036">
    <property type="term" value="P:cellular response to phosphate starvation"/>
    <property type="evidence" value="ECO:0007669"/>
    <property type="project" value="TreeGrafter"/>
</dbReference>
<dbReference type="GO" id="GO:0000822">
    <property type="term" value="F:inositol hexakisphosphate binding"/>
    <property type="evidence" value="ECO:0007669"/>
    <property type="project" value="TreeGrafter"/>
</dbReference>
<dbReference type="EMBL" id="BPVZ01000072">
    <property type="protein sequence ID" value="GKV26486.1"/>
    <property type="molecule type" value="Genomic_DNA"/>
</dbReference>
<evidence type="ECO:0000313" key="3">
    <source>
        <dbReference type="EMBL" id="GKV26486.1"/>
    </source>
</evidence>
<name>A0AAV5KPU3_9ROSI</name>
<dbReference type="GO" id="GO:0005802">
    <property type="term" value="C:trans-Golgi network"/>
    <property type="evidence" value="ECO:0007669"/>
    <property type="project" value="TreeGrafter"/>
</dbReference>
<keyword evidence="4" id="KW-1185">Reference proteome</keyword>